<dbReference type="AlphaFoldDB" id="A0A1F6UVZ7"/>
<dbReference type="PANTHER" id="PTHR30290:SF9">
    <property type="entry name" value="OLIGOPEPTIDE-BINDING PROTEIN APPA"/>
    <property type="match status" value="1"/>
</dbReference>
<dbReference type="InterPro" id="IPR000914">
    <property type="entry name" value="SBP_5_dom"/>
</dbReference>
<protein>
    <recommendedName>
        <fullName evidence="5">Solute-binding protein family 5 domain-containing protein</fullName>
    </recommendedName>
</protein>
<dbReference type="EMBL" id="MFTL01000015">
    <property type="protein sequence ID" value="OGI61523.1"/>
    <property type="molecule type" value="Genomic_DNA"/>
</dbReference>
<comment type="caution">
    <text evidence="6">The sequence shown here is derived from an EMBL/GenBank/DDBJ whole genome shotgun (WGS) entry which is preliminary data.</text>
</comment>
<dbReference type="SUPFAM" id="SSF53850">
    <property type="entry name" value="Periplasmic binding protein-like II"/>
    <property type="match status" value="1"/>
</dbReference>
<dbReference type="PIRSF" id="PIRSF002741">
    <property type="entry name" value="MppA"/>
    <property type="match status" value="1"/>
</dbReference>
<dbReference type="PANTHER" id="PTHR30290">
    <property type="entry name" value="PERIPLASMIC BINDING COMPONENT OF ABC TRANSPORTER"/>
    <property type="match status" value="1"/>
</dbReference>
<evidence type="ECO:0000256" key="3">
    <source>
        <dbReference type="ARBA" id="ARBA00022729"/>
    </source>
</evidence>
<evidence type="ECO:0000259" key="5">
    <source>
        <dbReference type="Pfam" id="PF00496"/>
    </source>
</evidence>
<dbReference type="Gene3D" id="3.90.76.10">
    <property type="entry name" value="Dipeptide-binding Protein, Domain 1"/>
    <property type="match status" value="1"/>
</dbReference>
<feature type="transmembrane region" description="Helical" evidence="4">
    <location>
        <begin position="31"/>
        <end position="51"/>
    </location>
</feature>
<evidence type="ECO:0000313" key="7">
    <source>
        <dbReference type="Proteomes" id="UP000182253"/>
    </source>
</evidence>
<keyword evidence="3" id="KW-0732">Signal</keyword>
<dbReference type="Proteomes" id="UP000182253">
    <property type="component" value="Unassembled WGS sequence"/>
</dbReference>
<name>A0A1F6UVZ7_9BACT</name>
<sequence>MFDFKNNWQKITTFFRFQNQVIKSMPTSIRLGFFVLLLIVTVSAIMILANINNRFLVSVPKAGGILHEGLIEPPRFINPILAFSNSDRDLVALVYSGLVRKTAAGEFIPDLADNYKISDDGATYTVTLKDNIYFHNGKKVTADDVVWTVKLVQDPILKSPQKIRWEGLTVDKIDDKTVEFKLTKSYAFFLENLTLGILSKQLFEKTPIEQMSFSPYNLEAVGSGPFEINKIKKDSTGVVKEIELGSFRRFAQGAPFIKNYFFHFFTNESNLLSAIKKGEVSQAASLSANNILILKNNRYRIETAVLPRIFGLFPNQNKAEIFTDRNVLKAIRLAINKDQIVSDVLQGFGIAIDSAVPDDIIGDKLDSSNNKDEAEQILTRAGYEINKDGIREKKAKSKKEKNQKLAFAIATADTPELKKTAEFIKEDLTKIGAEVEIKVFEIGDLNQNVIRPRDYDLLLFGQVLNNPGDLFSFWHSTQRNSPGLNIANYTNIKADKLLEEILTILDEKERQKKLDELEEEIKKDEAAIFLYSPNFTYVMNKNLSGVTLPKIGNSNERFAEVYKWYLETENIWKVFIK</sequence>
<keyword evidence="4" id="KW-0812">Transmembrane</keyword>
<evidence type="ECO:0000256" key="4">
    <source>
        <dbReference type="SAM" id="Phobius"/>
    </source>
</evidence>
<dbReference type="Gene3D" id="3.40.190.10">
    <property type="entry name" value="Periplasmic binding protein-like II"/>
    <property type="match status" value="1"/>
</dbReference>
<feature type="domain" description="Solute-binding protein family 5" evidence="5">
    <location>
        <begin position="106"/>
        <end position="476"/>
    </location>
</feature>
<keyword evidence="2" id="KW-0813">Transport</keyword>
<keyword evidence="4" id="KW-0472">Membrane</keyword>
<dbReference type="GO" id="GO:0015833">
    <property type="term" value="P:peptide transport"/>
    <property type="evidence" value="ECO:0007669"/>
    <property type="project" value="TreeGrafter"/>
</dbReference>
<dbReference type="CDD" id="cd00995">
    <property type="entry name" value="PBP2_NikA_DppA_OppA_like"/>
    <property type="match status" value="1"/>
</dbReference>
<dbReference type="GO" id="GO:0043190">
    <property type="term" value="C:ATP-binding cassette (ABC) transporter complex"/>
    <property type="evidence" value="ECO:0007669"/>
    <property type="project" value="InterPro"/>
</dbReference>
<accession>A0A1F6UVZ7</accession>
<dbReference type="GO" id="GO:0042597">
    <property type="term" value="C:periplasmic space"/>
    <property type="evidence" value="ECO:0007669"/>
    <property type="project" value="UniProtKB-ARBA"/>
</dbReference>
<comment type="similarity">
    <text evidence="1">Belongs to the bacterial solute-binding protein 5 family.</text>
</comment>
<gene>
    <name evidence="6" type="ORF">A2645_02110</name>
</gene>
<evidence type="ECO:0000313" key="6">
    <source>
        <dbReference type="EMBL" id="OGI61523.1"/>
    </source>
</evidence>
<dbReference type="InterPro" id="IPR030678">
    <property type="entry name" value="Peptide/Ni-bd"/>
</dbReference>
<dbReference type="GO" id="GO:1904680">
    <property type="term" value="F:peptide transmembrane transporter activity"/>
    <property type="evidence" value="ECO:0007669"/>
    <property type="project" value="TreeGrafter"/>
</dbReference>
<proteinExistence type="inferred from homology"/>
<reference evidence="6 7" key="1">
    <citation type="journal article" date="2016" name="Nat. Commun.">
        <title>Thousands of microbial genomes shed light on interconnected biogeochemical processes in an aquifer system.</title>
        <authorList>
            <person name="Anantharaman K."/>
            <person name="Brown C.T."/>
            <person name="Hug L.A."/>
            <person name="Sharon I."/>
            <person name="Castelle C.J."/>
            <person name="Probst A.J."/>
            <person name="Thomas B.C."/>
            <person name="Singh A."/>
            <person name="Wilkins M.J."/>
            <person name="Karaoz U."/>
            <person name="Brodie E.L."/>
            <person name="Williams K.H."/>
            <person name="Hubbard S.S."/>
            <person name="Banfield J.F."/>
        </authorList>
    </citation>
    <scope>NUCLEOTIDE SEQUENCE [LARGE SCALE GENOMIC DNA]</scope>
</reference>
<evidence type="ECO:0000256" key="2">
    <source>
        <dbReference type="ARBA" id="ARBA00022448"/>
    </source>
</evidence>
<evidence type="ECO:0000256" key="1">
    <source>
        <dbReference type="ARBA" id="ARBA00005695"/>
    </source>
</evidence>
<dbReference type="InterPro" id="IPR039424">
    <property type="entry name" value="SBP_5"/>
</dbReference>
<keyword evidence="4" id="KW-1133">Transmembrane helix</keyword>
<organism evidence="6 7">
    <name type="scientific">Candidatus Nomurabacteria bacterium RIFCSPHIGHO2_01_FULL_39_9</name>
    <dbReference type="NCBI Taxonomy" id="1801735"/>
    <lineage>
        <taxon>Bacteria</taxon>
        <taxon>Candidatus Nomuraibacteriota</taxon>
    </lineage>
</organism>
<dbReference type="Pfam" id="PF00496">
    <property type="entry name" value="SBP_bac_5"/>
    <property type="match status" value="1"/>
</dbReference>
<dbReference type="STRING" id="1801735.A2645_02110"/>
<dbReference type="Gene3D" id="3.10.105.10">
    <property type="entry name" value="Dipeptide-binding Protein, Domain 3"/>
    <property type="match status" value="1"/>
</dbReference>